<keyword evidence="2" id="KW-1185">Reference proteome</keyword>
<evidence type="ECO:0000313" key="1">
    <source>
        <dbReference type="EMBL" id="QBZ70790.1"/>
    </source>
</evidence>
<dbReference type="Proteomes" id="UP000297195">
    <property type="component" value="Segment"/>
</dbReference>
<gene>
    <name evidence="1" type="ORF">pETSU_209</name>
</gene>
<reference evidence="1 2" key="1">
    <citation type="submission" date="2019-03" db="EMBL/GenBank/DDBJ databases">
        <authorList>
            <person name="Kim S.G."/>
            <person name="Park S.C."/>
        </authorList>
    </citation>
    <scope>NUCLEOTIDE SEQUENCE [LARGE SCALE GENOMIC DNA]</scope>
</reference>
<accession>A0A4D6DWS4</accession>
<evidence type="ECO:0000313" key="2">
    <source>
        <dbReference type="Proteomes" id="UP000297195"/>
    </source>
</evidence>
<name>A0A4D6DWS4_9CAUD</name>
<organism evidence="1 2">
    <name type="scientific">Edwardsiella phage pEt-SU</name>
    <dbReference type="NCBI Taxonomy" id="2562142"/>
    <lineage>
        <taxon>Viruses</taxon>
        <taxon>Duplodnaviria</taxon>
        <taxon>Heunggongvirae</taxon>
        <taxon>Uroviricota</taxon>
        <taxon>Caudoviricetes</taxon>
        <taxon>Chimalliviridae</taxon>
        <taxon>Petsuvirus</taxon>
        <taxon>Petsuvirus pEtSU</taxon>
    </lineage>
</organism>
<dbReference type="EMBL" id="MK689364">
    <property type="protein sequence ID" value="QBZ70790.1"/>
    <property type="molecule type" value="Genomic_DNA"/>
</dbReference>
<protein>
    <submittedName>
        <fullName evidence="1">Uncharacterized protein</fullName>
    </submittedName>
</protein>
<sequence length="138" mass="15719">MSEEKEFKTLEEVLAVVEPKNVFVIIEISQDDVKVENDNLFFKPVDLLDHATRCMEITERIKAAVDKVTVRNASAYLQPTPEGHAKLMNRYIFISEGALHDIKLSDLTLVYRLDGRCEITHFPSSEKAEALLPHHVVD</sequence>
<proteinExistence type="predicted"/>